<dbReference type="STRING" id="155417.A0A4Q4TBF4"/>
<feature type="compositionally biased region" description="Basic and acidic residues" evidence="1">
    <location>
        <begin position="320"/>
        <end position="338"/>
    </location>
</feature>
<sequence>MRPTKKAGAGATTKPIFKDCVVALAGDLGRPDWREADVARWVAAWGGAFSAQEGAGGAGGYDSVTHLLASREQFLASSSFRERLRKRMKRTRVVTADWLEDSMTRRRRLPERPYSLHEAQRREGARRRRDERAERGVEKGKRLVNDCLNHIYRDSTFFSYDIKPTRDDEESGNVGQRYQLMLWEFNGNPRHYQLTTKYFRRPGDSQPLIYRFPEETPSLFDPVFAEFKRFFRSKTKIDWDDRVAKAGSMPKKYFQYAPPTGGKPVGLVNGEPYSPSIFGDGSNIAISRDGESSSDNGNKFTDTVVAHDGDADPSSAPDESGARKSSVDGEGQHDHAVTERTVQGGGDDEAMDVDTSQHDADLADRVMMLADAI</sequence>
<accession>A0A4Q4TBF4</accession>
<dbReference type="SUPFAM" id="SSF52113">
    <property type="entry name" value="BRCT domain"/>
    <property type="match status" value="1"/>
</dbReference>
<dbReference type="InterPro" id="IPR008893">
    <property type="entry name" value="WGR_domain"/>
</dbReference>
<dbReference type="Proteomes" id="UP000293360">
    <property type="component" value="Unassembled WGS sequence"/>
</dbReference>
<evidence type="ECO:0000313" key="4">
    <source>
        <dbReference type="EMBL" id="RYP03858.1"/>
    </source>
</evidence>
<evidence type="ECO:0000259" key="3">
    <source>
        <dbReference type="PROSITE" id="PS51977"/>
    </source>
</evidence>
<dbReference type="InterPro" id="IPR036420">
    <property type="entry name" value="BRCT_dom_sf"/>
</dbReference>
<feature type="domain" description="BRCT" evidence="2">
    <location>
        <begin position="12"/>
        <end position="116"/>
    </location>
</feature>
<proteinExistence type="predicted"/>
<organism evidence="4 5">
    <name type="scientific">Monosporascus ibericus</name>
    <dbReference type="NCBI Taxonomy" id="155417"/>
    <lineage>
        <taxon>Eukaryota</taxon>
        <taxon>Fungi</taxon>
        <taxon>Dikarya</taxon>
        <taxon>Ascomycota</taxon>
        <taxon>Pezizomycotina</taxon>
        <taxon>Sordariomycetes</taxon>
        <taxon>Xylariomycetidae</taxon>
        <taxon>Xylariales</taxon>
        <taxon>Xylariales incertae sedis</taxon>
        <taxon>Monosporascus</taxon>
    </lineage>
</organism>
<comment type="caution">
    <text evidence="4">The sequence shown here is derived from an EMBL/GenBank/DDBJ whole genome shotgun (WGS) entry which is preliminary data.</text>
</comment>
<dbReference type="OrthoDB" id="342264at2759"/>
<dbReference type="EMBL" id="QJNU01000238">
    <property type="protein sequence ID" value="RYP03858.1"/>
    <property type="molecule type" value="Genomic_DNA"/>
</dbReference>
<dbReference type="InterPro" id="IPR001357">
    <property type="entry name" value="BRCT_dom"/>
</dbReference>
<feature type="domain" description="WGR" evidence="3">
    <location>
        <begin position="148"/>
        <end position="253"/>
    </location>
</feature>
<feature type="region of interest" description="Disordered" evidence="1">
    <location>
        <begin position="281"/>
        <end position="361"/>
    </location>
</feature>
<dbReference type="Gene3D" id="3.40.50.10190">
    <property type="entry name" value="BRCT domain"/>
    <property type="match status" value="1"/>
</dbReference>
<protein>
    <submittedName>
        <fullName evidence="4">Uncharacterized protein</fullName>
    </submittedName>
</protein>
<evidence type="ECO:0000259" key="2">
    <source>
        <dbReference type="PROSITE" id="PS50172"/>
    </source>
</evidence>
<evidence type="ECO:0000313" key="5">
    <source>
        <dbReference type="Proteomes" id="UP000293360"/>
    </source>
</evidence>
<feature type="region of interest" description="Disordered" evidence="1">
    <location>
        <begin position="110"/>
        <end position="136"/>
    </location>
</feature>
<reference evidence="4 5" key="1">
    <citation type="submission" date="2018-06" db="EMBL/GenBank/DDBJ databases">
        <title>Complete Genomes of Monosporascus.</title>
        <authorList>
            <person name="Robinson A.J."/>
            <person name="Natvig D.O."/>
        </authorList>
    </citation>
    <scope>NUCLEOTIDE SEQUENCE [LARGE SCALE GENOMIC DNA]</scope>
    <source>
        <strain evidence="4 5">CBS 110550</strain>
    </source>
</reference>
<evidence type="ECO:0000256" key="1">
    <source>
        <dbReference type="SAM" id="MobiDB-lite"/>
    </source>
</evidence>
<dbReference type="PROSITE" id="PS51977">
    <property type="entry name" value="WGR"/>
    <property type="match status" value="1"/>
</dbReference>
<name>A0A4Q4TBF4_9PEZI</name>
<gene>
    <name evidence="4" type="ORF">DL764_004837</name>
</gene>
<dbReference type="AlphaFoldDB" id="A0A4Q4TBF4"/>
<keyword evidence="5" id="KW-1185">Reference proteome</keyword>
<dbReference type="PROSITE" id="PS50172">
    <property type="entry name" value="BRCT"/>
    <property type="match status" value="1"/>
</dbReference>